<gene>
    <name evidence="2" type="ORF">NRB20_38180</name>
</gene>
<evidence type="ECO:0000256" key="1">
    <source>
        <dbReference type="SAM" id="MobiDB-lite"/>
    </source>
</evidence>
<keyword evidence="3" id="KW-1185">Reference proteome</keyword>
<organism evidence="2 3">
    <name type="scientific">Nocardia macrotermitis</name>
    <dbReference type="NCBI Taxonomy" id="2585198"/>
    <lineage>
        <taxon>Bacteria</taxon>
        <taxon>Bacillati</taxon>
        <taxon>Actinomycetota</taxon>
        <taxon>Actinomycetes</taxon>
        <taxon>Mycobacteriales</taxon>
        <taxon>Nocardiaceae</taxon>
        <taxon>Nocardia</taxon>
    </lineage>
</organism>
<dbReference type="PROSITE" id="PS51257">
    <property type="entry name" value="PROKAR_LIPOPROTEIN"/>
    <property type="match status" value="1"/>
</dbReference>
<sequence>MSSWRMIGAGVLAIGTMFVVVGCSSGGGTSESSTATSGAVTSTVTPTSSVSTAASTSATRQPTPAAPPANGSELIGTWRSTKDSKSTLEFSADGTACDIYGTDAPDCGTWQWVTVASFPRWKEFPGVEGPLLARTTGHGTTAMTLFYTVSFDSSDKLTLGYLDGGRILTFTHEAK</sequence>
<accession>A0A7K0D4R0</accession>
<dbReference type="EMBL" id="WEGK01000007">
    <property type="protein sequence ID" value="MQY20710.1"/>
    <property type="molecule type" value="Genomic_DNA"/>
</dbReference>
<protein>
    <recommendedName>
        <fullName evidence="4">Lipoprotein</fullName>
    </recommendedName>
</protein>
<dbReference type="Proteomes" id="UP000438448">
    <property type="component" value="Unassembled WGS sequence"/>
</dbReference>
<evidence type="ECO:0000313" key="3">
    <source>
        <dbReference type="Proteomes" id="UP000438448"/>
    </source>
</evidence>
<dbReference type="AlphaFoldDB" id="A0A7K0D4R0"/>
<proteinExistence type="predicted"/>
<feature type="region of interest" description="Disordered" evidence="1">
    <location>
        <begin position="29"/>
        <end position="76"/>
    </location>
</feature>
<evidence type="ECO:0000313" key="2">
    <source>
        <dbReference type="EMBL" id="MQY20710.1"/>
    </source>
</evidence>
<evidence type="ECO:0008006" key="4">
    <source>
        <dbReference type="Google" id="ProtNLM"/>
    </source>
</evidence>
<feature type="compositionally biased region" description="Low complexity" evidence="1">
    <location>
        <begin position="30"/>
        <end position="63"/>
    </location>
</feature>
<comment type="caution">
    <text evidence="2">The sequence shown here is derived from an EMBL/GenBank/DDBJ whole genome shotgun (WGS) entry which is preliminary data.</text>
</comment>
<name>A0A7K0D4R0_9NOCA</name>
<reference evidence="2 3" key="1">
    <citation type="submission" date="2019-10" db="EMBL/GenBank/DDBJ databases">
        <title>Nocardia macrotermitis sp. nov. and Nocardia aurantia sp. nov., isolated from the gut of fungus growing-termite Macrotermes natalensis.</title>
        <authorList>
            <person name="Benndorf R."/>
            <person name="Schwitalla J."/>
            <person name="Martin K."/>
            <person name="De Beer W."/>
            <person name="Kaster A.-K."/>
            <person name="Vollmers J."/>
            <person name="Poulsen M."/>
            <person name="Beemelmanns C."/>
        </authorList>
    </citation>
    <scope>NUCLEOTIDE SEQUENCE [LARGE SCALE GENOMIC DNA]</scope>
    <source>
        <strain evidence="2 3">RB20</strain>
    </source>
</reference>